<evidence type="ECO:0000256" key="1">
    <source>
        <dbReference type="SAM" id="MobiDB-lite"/>
    </source>
</evidence>
<accession>D7B9M1</accession>
<proteinExistence type="predicted"/>
<name>D7B9M1_NOCDD</name>
<evidence type="ECO:0000313" key="3">
    <source>
        <dbReference type="Proteomes" id="UP000002219"/>
    </source>
</evidence>
<sequence length="91" mass="9600">MDDGKGAAAGETAGTAPDSVRSGAGRLPAHRAGRAFVNTISENHVIHLSDRLSVGDIRMVLIERLRSLVPQRRRAARGALGDPGPGHARDR</sequence>
<dbReference type="KEGG" id="nda:Ndas_5500"/>
<dbReference type="EMBL" id="CP002041">
    <property type="protein sequence ID" value="ADH70879.1"/>
    <property type="molecule type" value="Genomic_DNA"/>
</dbReference>
<dbReference type="HOGENOM" id="CLU_2423979_0_0_11"/>
<feature type="region of interest" description="Disordered" evidence="1">
    <location>
        <begin position="1"/>
        <end position="27"/>
    </location>
</feature>
<gene>
    <name evidence="2" type="ordered locus">Ndas_5500</name>
</gene>
<geneLocation type="plasmid" evidence="3">
    <name>pNDAS01</name>
</geneLocation>
<dbReference type="STRING" id="446468.Ndas_5500"/>
<feature type="compositionally biased region" description="Low complexity" evidence="1">
    <location>
        <begin position="1"/>
        <end position="16"/>
    </location>
</feature>
<keyword evidence="3" id="KW-1185">Reference proteome</keyword>
<dbReference type="AlphaFoldDB" id="D7B9M1"/>
<feature type="region of interest" description="Disordered" evidence="1">
    <location>
        <begin position="72"/>
        <end position="91"/>
    </location>
</feature>
<dbReference type="Proteomes" id="UP000002219">
    <property type="component" value="Chromosome 2"/>
</dbReference>
<protein>
    <submittedName>
        <fullName evidence="2">Uncharacterized protein</fullName>
    </submittedName>
</protein>
<reference evidence="2 3" key="1">
    <citation type="journal article" date="2010" name="Stand. Genomic Sci.">
        <title>Complete genome sequence of Nocardiopsis dassonvillei type strain (IMRU 509).</title>
        <authorList>
            <person name="Sun H."/>
            <person name="Lapidus A."/>
            <person name="Nolan M."/>
            <person name="Lucas S."/>
            <person name="Del Rio T.G."/>
            <person name="Tice H."/>
            <person name="Cheng J.F."/>
            <person name="Tapia R."/>
            <person name="Han C."/>
            <person name="Goodwin L."/>
            <person name="Pitluck S."/>
            <person name="Pagani I."/>
            <person name="Ivanova N."/>
            <person name="Mavromatis K."/>
            <person name="Mikhailova N."/>
            <person name="Pati A."/>
            <person name="Chen A."/>
            <person name="Palaniappan K."/>
            <person name="Land M."/>
            <person name="Hauser L."/>
            <person name="Chang Y.J."/>
            <person name="Jeffries C.D."/>
            <person name="Djao O.D."/>
            <person name="Rohde M."/>
            <person name="Sikorski J."/>
            <person name="Goker M."/>
            <person name="Woyke T."/>
            <person name="Bristow J."/>
            <person name="Eisen J.A."/>
            <person name="Markowitz V."/>
            <person name="Hugenholtz P."/>
            <person name="Kyrpides N.C."/>
            <person name="Klenk H.P."/>
        </authorList>
    </citation>
    <scope>NUCLEOTIDE SEQUENCE [LARGE SCALE GENOMIC DNA]</scope>
    <source>
        <strain evidence="3">ATCC 23218 / DSM 43111 / CIP 107115 / JCM 7437 / KCTC 9190 / NBRC 14626 / NCTC 10488 / NRRL B-5397 / IMRU 509</strain>
        <plasmid evidence="3">Chromosome 2</plasmid>
    </source>
</reference>
<organism evidence="2 3">
    <name type="scientific">Nocardiopsis dassonvillei (strain ATCC 23218 / DSM 43111 / CIP 107115 / JCM 7437 / KCTC 9190 / NBRC 14626 / NCTC 10488 / NRRL B-5397 / IMRU 509)</name>
    <name type="common">Actinomadura dassonvillei</name>
    <dbReference type="NCBI Taxonomy" id="446468"/>
    <lineage>
        <taxon>Bacteria</taxon>
        <taxon>Bacillati</taxon>
        <taxon>Actinomycetota</taxon>
        <taxon>Actinomycetes</taxon>
        <taxon>Streptosporangiales</taxon>
        <taxon>Nocardiopsidaceae</taxon>
        <taxon>Nocardiopsis</taxon>
    </lineage>
</organism>
<evidence type="ECO:0000313" key="2">
    <source>
        <dbReference type="EMBL" id="ADH70879.1"/>
    </source>
</evidence>